<sequence>MAGVLIAAPMAAVSIPAYATPVGTPTPQAVRPAPLPADPPQPPPPPPAQPSNGEYYNPNDSEDWWPYAGTGSF</sequence>
<name>A0A7I7KV96_9MYCO</name>
<feature type="signal peptide" evidence="2">
    <location>
        <begin position="1"/>
        <end position="19"/>
    </location>
</feature>
<feature type="compositionally biased region" description="Pro residues" evidence="1">
    <location>
        <begin position="33"/>
        <end position="49"/>
    </location>
</feature>
<dbReference type="AlphaFoldDB" id="A0A7I7KV96"/>
<proteinExistence type="predicted"/>
<dbReference type="Proteomes" id="UP000465866">
    <property type="component" value="Chromosome"/>
</dbReference>
<protein>
    <submittedName>
        <fullName evidence="3">Uncharacterized protein</fullName>
    </submittedName>
</protein>
<gene>
    <name evidence="3" type="ORF">MCOO_20250</name>
</gene>
<feature type="region of interest" description="Disordered" evidence="1">
    <location>
        <begin position="18"/>
        <end position="73"/>
    </location>
</feature>
<reference evidence="3 4" key="1">
    <citation type="journal article" date="2019" name="Emerg. Microbes Infect.">
        <title>Comprehensive subspecies identification of 175 nontuberculous mycobacteria species based on 7547 genomic profiles.</title>
        <authorList>
            <person name="Matsumoto Y."/>
            <person name="Kinjo T."/>
            <person name="Motooka D."/>
            <person name="Nabeya D."/>
            <person name="Jung N."/>
            <person name="Uechi K."/>
            <person name="Horii T."/>
            <person name="Iida T."/>
            <person name="Fujita J."/>
            <person name="Nakamura S."/>
        </authorList>
    </citation>
    <scope>NUCLEOTIDE SEQUENCE [LARGE SCALE GENOMIC DNA]</scope>
    <source>
        <strain evidence="3 4">JCM 12404</strain>
    </source>
</reference>
<feature type="chain" id="PRO_5029478975" evidence="2">
    <location>
        <begin position="20"/>
        <end position="73"/>
    </location>
</feature>
<dbReference type="KEGG" id="mcoo:MCOO_20250"/>
<evidence type="ECO:0000256" key="1">
    <source>
        <dbReference type="SAM" id="MobiDB-lite"/>
    </source>
</evidence>
<evidence type="ECO:0000313" key="4">
    <source>
        <dbReference type="Proteomes" id="UP000465866"/>
    </source>
</evidence>
<evidence type="ECO:0000313" key="3">
    <source>
        <dbReference type="EMBL" id="BBX46010.1"/>
    </source>
</evidence>
<keyword evidence="4" id="KW-1185">Reference proteome</keyword>
<keyword evidence="2" id="KW-0732">Signal</keyword>
<organism evidence="3 4">
    <name type="scientific">Mycobacterium cookii</name>
    <dbReference type="NCBI Taxonomy" id="1775"/>
    <lineage>
        <taxon>Bacteria</taxon>
        <taxon>Bacillati</taxon>
        <taxon>Actinomycetota</taxon>
        <taxon>Actinomycetes</taxon>
        <taxon>Mycobacteriales</taxon>
        <taxon>Mycobacteriaceae</taxon>
        <taxon>Mycobacterium</taxon>
    </lineage>
</organism>
<evidence type="ECO:0000256" key="2">
    <source>
        <dbReference type="SAM" id="SignalP"/>
    </source>
</evidence>
<dbReference type="RefSeq" id="WP_163776225.1">
    <property type="nucleotide sequence ID" value="NZ_AP022569.1"/>
</dbReference>
<dbReference type="EMBL" id="AP022569">
    <property type="protein sequence ID" value="BBX46010.1"/>
    <property type="molecule type" value="Genomic_DNA"/>
</dbReference>
<accession>A0A7I7KV96</accession>